<dbReference type="STRING" id="1838286.Verru16b_02196"/>
<gene>
    <name evidence="8" type="ORF">Verru16b_02196</name>
</gene>
<feature type="signal peptide" evidence="7">
    <location>
        <begin position="1"/>
        <end position="22"/>
    </location>
</feature>
<evidence type="ECO:0000256" key="7">
    <source>
        <dbReference type="SAM" id="SignalP"/>
    </source>
</evidence>
<dbReference type="GO" id="GO:0044781">
    <property type="term" value="P:bacterial-type flagellum organization"/>
    <property type="evidence" value="ECO:0007669"/>
    <property type="project" value="InterPro"/>
</dbReference>
<keyword evidence="8" id="KW-0969">Cilium</keyword>
<comment type="subcellular location">
    <subcellularLocation>
        <location evidence="1">Cell membrane</location>
    </subcellularLocation>
</comment>
<dbReference type="Pfam" id="PF04347">
    <property type="entry name" value="FliO"/>
    <property type="match status" value="1"/>
</dbReference>
<proteinExistence type="predicted"/>
<keyword evidence="3 6" id="KW-0812">Transmembrane</keyword>
<evidence type="ECO:0000256" key="3">
    <source>
        <dbReference type="ARBA" id="ARBA00022692"/>
    </source>
</evidence>
<dbReference type="EMBL" id="CP016094">
    <property type="protein sequence ID" value="AOS45120.1"/>
    <property type="molecule type" value="Genomic_DNA"/>
</dbReference>
<evidence type="ECO:0000256" key="4">
    <source>
        <dbReference type="ARBA" id="ARBA00022989"/>
    </source>
</evidence>
<keyword evidence="2" id="KW-1003">Cell membrane</keyword>
<keyword evidence="8" id="KW-0282">Flagellum</keyword>
<dbReference type="AlphaFoldDB" id="A0A1D8AW53"/>
<evidence type="ECO:0000256" key="5">
    <source>
        <dbReference type="ARBA" id="ARBA00023136"/>
    </source>
</evidence>
<keyword evidence="5 6" id="KW-0472">Membrane</keyword>
<feature type="transmembrane region" description="Helical" evidence="6">
    <location>
        <begin position="46"/>
        <end position="66"/>
    </location>
</feature>
<reference evidence="8 9" key="1">
    <citation type="submission" date="2016-06" db="EMBL/GenBank/DDBJ databases">
        <title>Three novel species with peptidoglycan cell walls form the new genus Lacunisphaera gen. nov. in the family Opitutaceae of the verrucomicrobial subdivision 4.</title>
        <authorList>
            <person name="Rast P."/>
            <person name="Gloeckner I."/>
            <person name="Jogler M."/>
            <person name="Boedeker C."/>
            <person name="Jeske O."/>
            <person name="Wiegand S."/>
            <person name="Reinhardt R."/>
            <person name="Schumann P."/>
            <person name="Rohde M."/>
            <person name="Spring S."/>
            <person name="Gloeckner F.O."/>
            <person name="Jogler C."/>
        </authorList>
    </citation>
    <scope>NUCLEOTIDE SEQUENCE [LARGE SCALE GENOMIC DNA]</scope>
    <source>
        <strain evidence="8 9">IG16b</strain>
    </source>
</reference>
<feature type="chain" id="PRO_5009105281" evidence="7">
    <location>
        <begin position="23"/>
        <end position="128"/>
    </location>
</feature>
<accession>A0A1D8AW53</accession>
<protein>
    <submittedName>
        <fullName evidence="8">Flagellar biosynthesis protein, FliO</fullName>
    </submittedName>
</protein>
<evidence type="ECO:0000313" key="9">
    <source>
        <dbReference type="Proteomes" id="UP000095228"/>
    </source>
</evidence>
<keyword evidence="4 6" id="KW-1133">Transmembrane helix</keyword>
<sequence>MSRRFPGLLLVVLALSAPAVLAQEAIIHPRGTTSVGAPAPAPAGGLNSLFLLGSAAAAAGAGWWLWQKRRTGAAGGAPARLAIVESRPLGSRQYLVVAEYEGKKFLLGVCPGSIEMLTPLDSQPPTKS</sequence>
<evidence type="ECO:0000256" key="1">
    <source>
        <dbReference type="ARBA" id="ARBA00004236"/>
    </source>
</evidence>
<organism evidence="8 9">
    <name type="scientific">Lacunisphaera limnophila</name>
    <dbReference type="NCBI Taxonomy" id="1838286"/>
    <lineage>
        <taxon>Bacteria</taxon>
        <taxon>Pseudomonadati</taxon>
        <taxon>Verrucomicrobiota</taxon>
        <taxon>Opitutia</taxon>
        <taxon>Opitutales</taxon>
        <taxon>Opitutaceae</taxon>
        <taxon>Lacunisphaera</taxon>
    </lineage>
</organism>
<dbReference type="RefSeq" id="WP_069962307.1">
    <property type="nucleotide sequence ID" value="NZ_CP016094.1"/>
</dbReference>
<evidence type="ECO:0000256" key="2">
    <source>
        <dbReference type="ARBA" id="ARBA00022475"/>
    </source>
</evidence>
<dbReference type="GO" id="GO:0016020">
    <property type="term" value="C:membrane"/>
    <property type="evidence" value="ECO:0007669"/>
    <property type="project" value="InterPro"/>
</dbReference>
<evidence type="ECO:0000313" key="8">
    <source>
        <dbReference type="EMBL" id="AOS45120.1"/>
    </source>
</evidence>
<dbReference type="OrthoDB" id="199463at2"/>
<evidence type="ECO:0000256" key="6">
    <source>
        <dbReference type="SAM" id="Phobius"/>
    </source>
</evidence>
<keyword evidence="8" id="KW-0966">Cell projection</keyword>
<dbReference type="KEGG" id="obg:Verru16b_02196"/>
<keyword evidence="9" id="KW-1185">Reference proteome</keyword>
<keyword evidence="7" id="KW-0732">Signal</keyword>
<dbReference type="Proteomes" id="UP000095228">
    <property type="component" value="Chromosome"/>
</dbReference>
<name>A0A1D8AW53_9BACT</name>
<dbReference type="InterPro" id="IPR022781">
    <property type="entry name" value="Flagellar_biosynth_FliO"/>
</dbReference>